<evidence type="ECO:0000313" key="3">
    <source>
        <dbReference type="Proteomes" id="UP001158067"/>
    </source>
</evidence>
<keyword evidence="3" id="KW-1185">Reference proteome</keyword>
<dbReference type="InterPro" id="IPR043504">
    <property type="entry name" value="Peptidase_S1_PA_chymotrypsin"/>
</dbReference>
<protein>
    <recommendedName>
        <fullName evidence="1">Peptidase S1 domain-containing protein</fullName>
    </recommendedName>
</protein>
<dbReference type="InterPro" id="IPR009003">
    <property type="entry name" value="Peptidase_S1_PA"/>
</dbReference>
<dbReference type="SUPFAM" id="SSF50494">
    <property type="entry name" value="Trypsin-like serine proteases"/>
    <property type="match status" value="1"/>
</dbReference>
<evidence type="ECO:0000313" key="2">
    <source>
        <dbReference type="EMBL" id="SMP69552.1"/>
    </source>
</evidence>
<evidence type="ECO:0000259" key="1">
    <source>
        <dbReference type="Pfam" id="PF00089"/>
    </source>
</evidence>
<dbReference type="InterPro" id="IPR001254">
    <property type="entry name" value="Trypsin_dom"/>
</dbReference>
<accession>A0ABY1QFQ3</accession>
<organism evidence="2 3">
    <name type="scientific">Neorhodopirellula lusitana</name>
    <dbReference type="NCBI Taxonomy" id="445327"/>
    <lineage>
        <taxon>Bacteria</taxon>
        <taxon>Pseudomonadati</taxon>
        <taxon>Planctomycetota</taxon>
        <taxon>Planctomycetia</taxon>
        <taxon>Pirellulales</taxon>
        <taxon>Pirellulaceae</taxon>
        <taxon>Neorhodopirellula</taxon>
    </lineage>
</organism>
<dbReference type="Pfam" id="PF00089">
    <property type="entry name" value="Trypsin"/>
    <property type="match status" value="1"/>
</dbReference>
<reference evidence="2 3" key="1">
    <citation type="submission" date="2017-05" db="EMBL/GenBank/DDBJ databases">
        <authorList>
            <person name="Varghese N."/>
            <person name="Submissions S."/>
        </authorList>
    </citation>
    <scope>NUCLEOTIDE SEQUENCE [LARGE SCALE GENOMIC DNA]</scope>
    <source>
        <strain evidence="2 3">DSM 25457</strain>
    </source>
</reference>
<dbReference type="RefSeq" id="WP_283434194.1">
    <property type="nucleotide sequence ID" value="NZ_FXUG01000012.1"/>
</dbReference>
<name>A0ABY1QFQ3_9BACT</name>
<dbReference type="Proteomes" id="UP001158067">
    <property type="component" value="Unassembled WGS sequence"/>
</dbReference>
<proteinExistence type="predicted"/>
<dbReference type="EMBL" id="FXUG01000012">
    <property type="protein sequence ID" value="SMP69552.1"/>
    <property type="molecule type" value="Genomic_DNA"/>
</dbReference>
<feature type="domain" description="Peptidase S1" evidence="1">
    <location>
        <begin position="65"/>
        <end position="240"/>
    </location>
</feature>
<comment type="caution">
    <text evidence="2">The sequence shown here is derived from an EMBL/GenBank/DDBJ whole genome shotgun (WGS) entry which is preliminary data.</text>
</comment>
<gene>
    <name evidence="2" type="ORF">SAMN06265222_11257</name>
</gene>
<sequence>MKLFSTLVMMRLVLGTAIVVGMSTESNAIIWRLGTMPETEARAEMQNVGKLRYTPLCVLGGTCIALGGKWVLTSRHGTQAWSASMLSVQFPALSYQVYWPKSVMLSPTSDLALLELDSDVEGAGSIRWTREDAVGKAVWLGGFGVSGPIPQQRVAGVFYSGYNTVDRERGGKWSLKLQPTTDPAKPNVSVALMDSGSPLFLKTERGWRLTGIASSVSSTDATKSRDRSNYARLGDAADWLIEHTEMQPD</sequence>
<dbReference type="Gene3D" id="2.40.10.10">
    <property type="entry name" value="Trypsin-like serine proteases"/>
    <property type="match status" value="1"/>
</dbReference>